<evidence type="ECO:0000313" key="1">
    <source>
        <dbReference type="EMBL" id="ORX91667.1"/>
    </source>
</evidence>
<dbReference type="InParanoid" id="A0A1Y1Y0Y4"/>
<dbReference type="GO" id="GO:0000307">
    <property type="term" value="C:cyclin-dependent protein kinase holoenzyme complex"/>
    <property type="evidence" value="ECO:0007669"/>
    <property type="project" value="TreeGrafter"/>
</dbReference>
<reference evidence="1 2" key="1">
    <citation type="submission" date="2016-07" db="EMBL/GenBank/DDBJ databases">
        <title>Pervasive Adenine N6-methylation of Active Genes in Fungi.</title>
        <authorList>
            <consortium name="DOE Joint Genome Institute"/>
            <person name="Mondo S.J."/>
            <person name="Dannebaum R.O."/>
            <person name="Kuo R.C."/>
            <person name="Labutti K."/>
            <person name="Haridas S."/>
            <person name="Kuo A."/>
            <person name="Salamov A."/>
            <person name="Ahrendt S.R."/>
            <person name="Lipzen A."/>
            <person name="Sullivan W."/>
            <person name="Andreopoulos W.B."/>
            <person name="Clum A."/>
            <person name="Lindquist E."/>
            <person name="Daum C."/>
            <person name="Ramamoorthy G.K."/>
            <person name="Gryganskyi A."/>
            <person name="Culley D."/>
            <person name="Magnuson J.K."/>
            <person name="James T.Y."/>
            <person name="O'Malley M.A."/>
            <person name="Stajich J.E."/>
            <person name="Spatafora J.W."/>
            <person name="Visel A."/>
            <person name="Grigoriev I.V."/>
        </authorList>
    </citation>
    <scope>NUCLEOTIDE SEQUENCE [LARGE SCALE GENOMIC DNA]</scope>
    <source>
        <strain evidence="1 2">CBS 931.73</strain>
    </source>
</reference>
<dbReference type="STRING" id="1314790.A0A1Y1Y0Y4"/>
<sequence>MAEFAANVVSYLWTSPNFTSQRSGPIVMQSSSRLKESFANILLSLEVPTVVVVLAVKYLYRLRLSLNPSNPSADHLTKLFVTSLLISSKYHLDVNIRNSEWSGKVGIAGAELTMLERWLLGQFRYDLGVTYRDFLLWVKWLSRSWNLPTNETKCSTSLLGKIQNLQHGPQCGNLSPLSELSLLASLSTLARVYQG</sequence>
<evidence type="ECO:0000313" key="2">
    <source>
        <dbReference type="Proteomes" id="UP000193498"/>
    </source>
</evidence>
<comment type="caution">
    <text evidence="1">The sequence shown here is derived from an EMBL/GenBank/DDBJ whole genome shotgun (WGS) entry which is preliminary data.</text>
</comment>
<dbReference type="Gene3D" id="1.10.472.10">
    <property type="entry name" value="Cyclin-like"/>
    <property type="match status" value="1"/>
</dbReference>
<dbReference type="EMBL" id="MCFE01000312">
    <property type="protein sequence ID" value="ORX91667.1"/>
    <property type="molecule type" value="Genomic_DNA"/>
</dbReference>
<dbReference type="AlphaFoldDB" id="A0A1Y1Y0Y4"/>
<dbReference type="GO" id="GO:0019901">
    <property type="term" value="F:protein kinase binding"/>
    <property type="evidence" value="ECO:0007669"/>
    <property type="project" value="InterPro"/>
</dbReference>
<dbReference type="GO" id="GO:0016538">
    <property type="term" value="F:cyclin-dependent protein serine/threonine kinase regulator activity"/>
    <property type="evidence" value="ECO:0007669"/>
    <property type="project" value="TreeGrafter"/>
</dbReference>
<dbReference type="CDD" id="cd20557">
    <property type="entry name" value="CYCLIN_ScPCL1-like"/>
    <property type="match status" value="1"/>
</dbReference>
<dbReference type="Proteomes" id="UP000193498">
    <property type="component" value="Unassembled WGS sequence"/>
</dbReference>
<dbReference type="PANTHER" id="PTHR15615">
    <property type="match status" value="1"/>
</dbReference>
<dbReference type="SUPFAM" id="SSF47954">
    <property type="entry name" value="Cyclin-like"/>
    <property type="match status" value="1"/>
</dbReference>
<dbReference type="PANTHER" id="PTHR15615:SF108">
    <property type="entry name" value="PROTEIN CNPPD1"/>
    <property type="match status" value="1"/>
</dbReference>
<gene>
    <name evidence="1" type="ORF">K493DRAFT_317132</name>
</gene>
<name>A0A1Y1Y0Y4_9FUNG</name>
<dbReference type="GO" id="GO:0005634">
    <property type="term" value="C:nucleus"/>
    <property type="evidence" value="ECO:0007669"/>
    <property type="project" value="TreeGrafter"/>
</dbReference>
<organism evidence="1 2">
    <name type="scientific">Basidiobolus meristosporus CBS 931.73</name>
    <dbReference type="NCBI Taxonomy" id="1314790"/>
    <lineage>
        <taxon>Eukaryota</taxon>
        <taxon>Fungi</taxon>
        <taxon>Fungi incertae sedis</taxon>
        <taxon>Zoopagomycota</taxon>
        <taxon>Entomophthoromycotina</taxon>
        <taxon>Basidiobolomycetes</taxon>
        <taxon>Basidiobolales</taxon>
        <taxon>Basidiobolaceae</taxon>
        <taxon>Basidiobolus</taxon>
    </lineage>
</organism>
<evidence type="ECO:0008006" key="3">
    <source>
        <dbReference type="Google" id="ProtNLM"/>
    </source>
</evidence>
<proteinExistence type="predicted"/>
<protein>
    <recommendedName>
        <fullName evidence="3">Cyclin N-terminal domain-containing protein</fullName>
    </recommendedName>
</protein>
<keyword evidence="2" id="KW-1185">Reference proteome</keyword>
<dbReference type="InterPro" id="IPR013922">
    <property type="entry name" value="Cyclin_PHO80-like"/>
</dbReference>
<accession>A0A1Y1Y0Y4</accession>
<dbReference type="InterPro" id="IPR036915">
    <property type="entry name" value="Cyclin-like_sf"/>
</dbReference>